<dbReference type="Proteomes" id="UP000001514">
    <property type="component" value="Unassembled WGS sequence"/>
</dbReference>
<dbReference type="HOGENOM" id="CLU_1734621_0_0_1"/>
<dbReference type="Gramene" id="EFJ08506">
    <property type="protein sequence ID" value="EFJ08506"/>
    <property type="gene ID" value="SELMODRAFT_428900"/>
</dbReference>
<accession>D8T4D1</accession>
<keyword evidence="1" id="KW-0175">Coiled coil</keyword>
<gene>
    <name evidence="2" type="ORF">SELMODRAFT_428900</name>
</gene>
<dbReference type="AlphaFoldDB" id="D8T4D1"/>
<evidence type="ECO:0000313" key="3">
    <source>
        <dbReference type="Proteomes" id="UP000001514"/>
    </source>
</evidence>
<protein>
    <submittedName>
        <fullName evidence="2">Uncharacterized protein</fullName>
    </submittedName>
</protein>
<evidence type="ECO:0000256" key="1">
    <source>
        <dbReference type="SAM" id="Coils"/>
    </source>
</evidence>
<proteinExistence type="predicted"/>
<organism evidence="3">
    <name type="scientific">Selaginella moellendorffii</name>
    <name type="common">Spikemoss</name>
    <dbReference type="NCBI Taxonomy" id="88036"/>
    <lineage>
        <taxon>Eukaryota</taxon>
        <taxon>Viridiplantae</taxon>
        <taxon>Streptophyta</taxon>
        <taxon>Embryophyta</taxon>
        <taxon>Tracheophyta</taxon>
        <taxon>Lycopodiopsida</taxon>
        <taxon>Selaginellales</taxon>
        <taxon>Selaginellaceae</taxon>
        <taxon>Selaginella</taxon>
    </lineage>
</organism>
<dbReference type="EMBL" id="GL377673">
    <property type="protein sequence ID" value="EFJ08506.1"/>
    <property type="molecule type" value="Genomic_DNA"/>
</dbReference>
<name>D8T4D1_SELML</name>
<dbReference type="KEGG" id="smo:SELMODRAFT_428900"/>
<feature type="coiled-coil region" evidence="1">
    <location>
        <begin position="116"/>
        <end position="150"/>
    </location>
</feature>
<keyword evidence="3" id="KW-1185">Reference proteome</keyword>
<evidence type="ECO:0000313" key="2">
    <source>
        <dbReference type="EMBL" id="EFJ08506.1"/>
    </source>
</evidence>
<sequence>MRILFTSIYYFLFVDYVIFFKHHWKACLTQNLIEDKKPVISAFIQSLKPMIQHKVAKQRHTTCTNAFDHAEELEREYLQDLVVPVSTKDDPPRAKTCVTACSVPAVSVEEKLPPTIMKALDKLVTYKQLIQQQQQQQDKLIEELRSLKLQS</sequence>
<reference evidence="2 3" key="1">
    <citation type="journal article" date="2011" name="Science">
        <title>The Selaginella genome identifies genetic changes associated with the evolution of vascular plants.</title>
        <authorList>
            <person name="Banks J.A."/>
            <person name="Nishiyama T."/>
            <person name="Hasebe M."/>
            <person name="Bowman J.L."/>
            <person name="Gribskov M."/>
            <person name="dePamphilis C."/>
            <person name="Albert V.A."/>
            <person name="Aono N."/>
            <person name="Aoyama T."/>
            <person name="Ambrose B.A."/>
            <person name="Ashton N.W."/>
            <person name="Axtell M.J."/>
            <person name="Barker E."/>
            <person name="Barker M.S."/>
            <person name="Bennetzen J.L."/>
            <person name="Bonawitz N.D."/>
            <person name="Chapple C."/>
            <person name="Cheng C."/>
            <person name="Correa L.G."/>
            <person name="Dacre M."/>
            <person name="DeBarry J."/>
            <person name="Dreyer I."/>
            <person name="Elias M."/>
            <person name="Engstrom E.M."/>
            <person name="Estelle M."/>
            <person name="Feng L."/>
            <person name="Finet C."/>
            <person name="Floyd S.K."/>
            <person name="Frommer W.B."/>
            <person name="Fujita T."/>
            <person name="Gramzow L."/>
            <person name="Gutensohn M."/>
            <person name="Harholt J."/>
            <person name="Hattori M."/>
            <person name="Heyl A."/>
            <person name="Hirai T."/>
            <person name="Hiwatashi Y."/>
            <person name="Ishikawa M."/>
            <person name="Iwata M."/>
            <person name="Karol K.G."/>
            <person name="Koehler B."/>
            <person name="Kolukisaoglu U."/>
            <person name="Kubo M."/>
            <person name="Kurata T."/>
            <person name="Lalonde S."/>
            <person name="Li K."/>
            <person name="Li Y."/>
            <person name="Litt A."/>
            <person name="Lyons E."/>
            <person name="Manning G."/>
            <person name="Maruyama T."/>
            <person name="Michael T.P."/>
            <person name="Mikami K."/>
            <person name="Miyazaki S."/>
            <person name="Morinaga S."/>
            <person name="Murata T."/>
            <person name="Mueller-Roeber B."/>
            <person name="Nelson D.R."/>
            <person name="Obara M."/>
            <person name="Oguri Y."/>
            <person name="Olmstead R.G."/>
            <person name="Onodera N."/>
            <person name="Petersen B.L."/>
            <person name="Pils B."/>
            <person name="Prigge M."/>
            <person name="Rensing S.A."/>
            <person name="Riano-Pachon D.M."/>
            <person name="Roberts A.W."/>
            <person name="Sato Y."/>
            <person name="Scheller H.V."/>
            <person name="Schulz B."/>
            <person name="Schulz C."/>
            <person name="Shakirov E.V."/>
            <person name="Shibagaki N."/>
            <person name="Shinohara N."/>
            <person name="Shippen D.E."/>
            <person name="Soerensen I."/>
            <person name="Sotooka R."/>
            <person name="Sugimoto N."/>
            <person name="Sugita M."/>
            <person name="Sumikawa N."/>
            <person name="Tanurdzic M."/>
            <person name="Theissen G."/>
            <person name="Ulvskov P."/>
            <person name="Wakazuki S."/>
            <person name="Weng J.K."/>
            <person name="Willats W.W."/>
            <person name="Wipf D."/>
            <person name="Wolf P.G."/>
            <person name="Yang L."/>
            <person name="Zimmer A.D."/>
            <person name="Zhu Q."/>
            <person name="Mitros T."/>
            <person name="Hellsten U."/>
            <person name="Loque D."/>
            <person name="Otillar R."/>
            <person name="Salamov A."/>
            <person name="Schmutz J."/>
            <person name="Shapiro H."/>
            <person name="Lindquist E."/>
            <person name="Lucas S."/>
            <person name="Rokhsar D."/>
            <person name="Grigoriev I.V."/>
        </authorList>
    </citation>
    <scope>NUCLEOTIDE SEQUENCE [LARGE SCALE GENOMIC DNA]</scope>
</reference>
<dbReference type="InParanoid" id="D8T4D1"/>